<evidence type="ECO:0000256" key="2">
    <source>
        <dbReference type="SAM" id="SignalP"/>
    </source>
</evidence>
<feature type="region of interest" description="Disordered" evidence="1">
    <location>
        <begin position="143"/>
        <end position="179"/>
    </location>
</feature>
<reference evidence="4 5" key="1">
    <citation type="journal article" date="2024" name="Arch. Microbiol.">
        <title>Corallococcus caeni sp. nov., a novel myxobacterium isolated from activated sludge.</title>
        <authorList>
            <person name="Tomita S."/>
            <person name="Nakai R."/>
            <person name="Kuroda K."/>
            <person name="Kurashita H."/>
            <person name="Hatamoto M."/>
            <person name="Yamaguchi T."/>
            <person name="Narihiro T."/>
        </authorList>
    </citation>
    <scope>NUCLEOTIDE SEQUENCE [LARGE SCALE GENOMIC DNA]</scope>
    <source>
        <strain evidence="4 5">NO1</strain>
    </source>
</reference>
<gene>
    <name evidence="4" type="ORF">ASNO1_16410</name>
</gene>
<feature type="domain" description="Putative beta-lactamase-inhibitor-like PepSY-like" evidence="3">
    <location>
        <begin position="64"/>
        <end position="152"/>
    </location>
</feature>
<proteinExistence type="predicted"/>
<accession>A0ABQ6QMY3</accession>
<name>A0ABQ6QMY3_9BACT</name>
<feature type="chain" id="PRO_5047441303" description="Putative beta-lactamase-inhibitor-like PepSY-like domain-containing protein" evidence="2">
    <location>
        <begin position="24"/>
        <end position="179"/>
    </location>
</feature>
<dbReference type="RefSeq" id="WP_338276101.1">
    <property type="nucleotide sequence ID" value="NZ_BTTX01000002.1"/>
</dbReference>
<evidence type="ECO:0000256" key="1">
    <source>
        <dbReference type="SAM" id="MobiDB-lite"/>
    </source>
</evidence>
<dbReference type="Proteomes" id="UP001342631">
    <property type="component" value="Unassembled WGS sequence"/>
</dbReference>
<sequence length="179" mass="19099">MKTWKAVAVGTLSVLGLAGPAMAKDTELTPAEVPAAVKAAVASKYPKAKAQRFTKETEKGKTVYEVILDSGAAQREVSLAEDGSVLSEEQKLAPEALPATVQRGLASSPFASARIKRAEKETKAGVVRYEVVVEQKGKTSEVVFDEQGKLLKSHEHEEDGPEDADDGAQGARKDHDQDL</sequence>
<dbReference type="Pfam" id="PF11396">
    <property type="entry name" value="PepSY_like"/>
    <property type="match status" value="1"/>
</dbReference>
<comment type="caution">
    <text evidence="4">The sequence shown here is derived from an EMBL/GenBank/DDBJ whole genome shotgun (WGS) entry which is preliminary data.</text>
</comment>
<keyword evidence="2" id="KW-0732">Signal</keyword>
<keyword evidence="5" id="KW-1185">Reference proteome</keyword>
<evidence type="ECO:0000313" key="5">
    <source>
        <dbReference type="Proteomes" id="UP001342631"/>
    </source>
</evidence>
<evidence type="ECO:0000259" key="3">
    <source>
        <dbReference type="Pfam" id="PF11396"/>
    </source>
</evidence>
<dbReference type="InterPro" id="IPR021533">
    <property type="entry name" value="PepSY-like"/>
</dbReference>
<feature type="signal peptide" evidence="2">
    <location>
        <begin position="1"/>
        <end position="23"/>
    </location>
</feature>
<feature type="compositionally biased region" description="Basic and acidic residues" evidence="1">
    <location>
        <begin position="146"/>
        <end position="157"/>
    </location>
</feature>
<dbReference type="Gene3D" id="3.10.450.360">
    <property type="match status" value="2"/>
</dbReference>
<dbReference type="EMBL" id="BTTX01000002">
    <property type="protein sequence ID" value="GMU05388.1"/>
    <property type="molecule type" value="Genomic_DNA"/>
</dbReference>
<organism evidence="4 5">
    <name type="scientific">Corallococcus caeni</name>
    <dbReference type="NCBI Taxonomy" id="3082388"/>
    <lineage>
        <taxon>Bacteria</taxon>
        <taxon>Pseudomonadati</taxon>
        <taxon>Myxococcota</taxon>
        <taxon>Myxococcia</taxon>
        <taxon>Myxococcales</taxon>
        <taxon>Cystobacterineae</taxon>
        <taxon>Myxococcaceae</taxon>
        <taxon>Corallococcus</taxon>
    </lineage>
</organism>
<evidence type="ECO:0000313" key="4">
    <source>
        <dbReference type="EMBL" id="GMU05388.1"/>
    </source>
</evidence>
<protein>
    <recommendedName>
        <fullName evidence="3">Putative beta-lactamase-inhibitor-like PepSY-like domain-containing protein</fullName>
    </recommendedName>
</protein>
<dbReference type="SUPFAM" id="SSF160574">
    <property type="entry name" value="BT0923-like"/>
    <property type="match status" value="1"/>
</dbReference>